<keyword evidence="1" id="KW-0808">Transferase</keyword>
<protein>
    <submittedName>
        <fullName evidence="3">Glycosyltransferase</fullName>
    </submittedName>
</protein>
<feature type="domain" description="Glycosyl transferase family 1" evidence="2">
    <location>
        <begin position="225"/>
        <end position="374"/>
    </location>
</feature>
<dbReference type="RefSeq" id="WP_210660777.1">
    <property type="nucleotide sequence ID" value="NZ_JAGKSP010000008.1"/>
</dbReference>
<gene>
    <name evidence="3" type="ORF">I8J30_19030</name>
</gene>
<dbReference type="EMBL" id="JAGKSP010000008">
    <property type="protein sequence ID" value="MBP3964819.1"/>
    <property type="molecule type" value="Genomic_DNA"/>
</dbReference>
<dbReference type="Gene3D" id="3.40.50.2000">
    <property type="entry name" value="Glycogen Phosphorylase B"/>
    <property type="match status" value="1"/>
</dbReference>
<sequence length="417" mass="47533">MDILFIGGVFSEGQQKEILRKSNGVVQFAANVLQWNLIHGLDANSESPVSILNAMFVGAYPRHYSDFYLKSRNWSHILEATDKDIGFLNLPLIKHLWKGKAIAKQAIKWGKSNLNNKKTIIIYSMHTPFIYAAAMAKRKNPDIHICLVVPDLPEFMNLTSANSKIFNVLKGIDRTVMDAYLKYVDSFVLLTRYMEGPVGVGNRPWIEMEGVVDSKDIVSESINFEKDVNKKIVLYTGTLNKLYGIMNLLNAFSMIKDIDNSYRLWICGAGEAEEDIIKVAQVDSRIKFYGQVTRNEAIELQRKATVLINPRSNEGEFTKYSFPSKVMEYLLSGTPTIVKKLPGMPHDYFNYLFTVDGDSDEDITKKIVEVCSLPHLELFEFGMRAREYVLKEKNYNKQAKRILELVSNSNVVKLKNQ</sequence>
<dbReference type="PANTHER" id="PTHR46401:SF2">
    <property type="entry name" value="GLYCOSYLTRANSFERASE WBBK-RELATED"/>
    <property type="match status" value="1"/>
</dbReference>
<dbReference type="Pfam" id="PF00534">
    <property type="entry name" value="Glycos_transf_1"/>
    <property type="match status" value="1"/>
</dbReference>
<evidence type="ECO:0000259" key="2">
    <source>
        <dbReference type="Pfam" id="PF00534"/>
    </source>
</evidence>
<evidence type="ECO:0000313" key="4">
    <source>
        <dbReference type="Proteomes" id="UP000673394"/>
    </source>
</evidence>
<dbReference type="Proteomes" id="UP000673394">
    <property type="component" value="Unassembled WGS sequence"/>
</dbReference>
<reference evidence="3 4" key="1">
    <citation type="submission" date="2021-04" db="EMBL/GenBank/DDBJ databases">
        <title>Paenibacillus sp. DLE-14 whole genome sequence.</title>
        <authorList>
            <person name="Ham Y.J."/>
        </authorList>
    </citation>
    <scope>NUCLEOTIDE SEQUENCE [LARGE SCALE GENOMIC DNA]</scope>
    <source>
        <strain evidence="3 4">DLE-14</strain>
    </source>
</reference>
<evidence type="ECO:0000256" key="1">
    <source>
        <dbReference type="ARBA" id="ARBA00022679"/>
    </source>
</evidence>
<comment type="caution">
    <text evidence="3">The sequence shown here is derived from an EMBL/GenBank/DDBJ whole genome shotgun (WGS) entry which is preliminary data.</text>
</comment>
<organism evidence="3 4">
    <name type="scientific">Paenibacillus lignilyticus</name>
    <dbReference type="NCBI Taxonomy" id="1172615"/>
    <lineage>
        <taxon>Bacteria</taxon>
        <taxon>Bacillati</taxon>
        <taxon>Bacillota</taxon>
        <taxon>Bacilli</taxon>
        <taxon>Bacillales</taxon>
        <taxon>Paenibacillaceae</taxon>
        <taxon>Paenibacillus</taxon>
    </lineage>
</organism>
<keyword evidence="4" id="KW-1185">Reference proteome</keyword>
<dbReference type="InterPro" id="IPR001296">
    <property type="entry name" value="Glyco_trans_1"/>
</dbReference>
<dbReference type="PANTHER" id="PTHR46401">
    <property type="entry name" value="GLYCOSYLTRANSFERASE WBBK-RELATED"/>
    <property type="match status" value="1"/>
</dbReference>
<dbReference type="SUPFAM" id="SSF53756">
    <property type="entry name" value="UDP-Glycosyltransferase/glycogen phosphorylase"/>
    <property type="match status" value="1"/>
</dbReference>
<name>A0ABS5CG24_9BACL</name>
<evidence type="ECO:0000313" key="3">
    <source>
        <dbReference type="EMBL" id="MBP3964819.1"/>
    </source>
</evidence>
<proteinExistence type="predicted"/>
<accession>A0ABS5CG24</accession>